<name>A0A7J9H2G0_9ROSI</name>
<proteinExistence type="predicted"/>
<dbReference type="Proteomes" id="UP000593560">
    <property type="component" value="Unassembled WGS sequence"/>
</dbReference>
<evidence type="ECO:0000313" key="2">
    <source>
        <dbReference type="Proteomes" id="UP000593560"/>
    </source>
</evidence>
<dbReference type="AlphaFoldDB" id="A0A7J9H2G0"/>
<keyword evidence="2" id="KW-1185">Reference proteome</keyword>
<protein>
    <submittedName>
        <fullName evidence="1">Uncharacterized protein</fullName>
    </submittedName>
</protein>
<reference evidence="1 2" key="1">
    <citation type="journal article" date="2019" name="Genome Biol. Evol.">
        <title>Insights into the evolution of the New World diploid cottons (Gossypium, subgenus Houzingenia) based on genome sequencing.</title>
        <authorList>
            <person name="Grover C.E."/>
            <person name="Arick M.A. 2nd"/>
            <person name="Thrash A."/>
            <person name="Conover J.L."/>
            <person name="Sanders W.S."/>
            <person name="Peterson D.G."/>
            <person name="Frelichowski J.E."/>
            <person name="Scheffler J.A."/>
            <person name="Scheffler B.E."/>
            <person name="Wendel J.F."/>
        </authorList>
    </citation>
    <scope>NUCLEOTIDE SEQUENCE [LARGE SCALE GENOMIC DNA]</scope>
    <source>
        <strain evidence="1">0</strain>
        <tissue evidence="1">Leaf</tissue>
    </source>
</reference>
<accession>A0A7J9H2G0</accession>
<organism evidence="1 2">
    <name type="scientific">Gossypium harknessii</name>
    <dbReference type="NCBI Taxonomy" id="34285"/>
    <lineage>
        <taxon>Eukaryota</taxon>
        <taxon>Viridiplantae</taxon>
        <taxon>Streptophyta</taxon>
        <taxon>Embryophyta</taxon>
        <taxon>Tracheophyta</taxon>
        <taxon>Spermatophyta</taxon>
        <taxon>Magnoliopsida</taxon>
        <taxon>eudicotyledons</taxon>
        <taxon>Gunneridae</taxon>
        <taxon>Pentapetalae</taxon>
        <taxon>rosids</taxon>
        <taxon>malvids</taxon>
        <taxon>Malvales</taxon>
        <taxon>Malvaceae</taxon>
        <taxon>Malvoideae</taxon>
        <taxon>Gossypium</taxon>
    </lineage>
</organism>
<dbReference type="EMBL" id="JABFAD010000007">
    <property type="protein sequence ID" value="MBA0803175.1"/>
    <property type="molecule type" value="Genomic_DNA"/>
</dbReference>
<gene>
    <name evidence="1" type="ORF">Gohar_013417</name>
</gene>
<comment type="caution">
    <text evidence="1">The sequence shown here is derived from an EMBL/GenBank/DDBJ whole genome shotgun (WGS) entry which is preliminary data.</text>
</comment>
<evidence type="ECO:0000313" key="1">
    <source>
        <dbReference type="EMBL" id="MBA0803175.1"/>
    </source>
</evidence>
<sequence>MSDSKTIFSFCSSQWRSTVIEKRETIDN</sequence>